<keyword evidence="11" id="KW-1185">Reference proteome</keyword>
<dbReference type="GO" id="GO:0016579">
    <property type="term" value="P:protein deubiquitination"/>
    <property type="evidence" value="ECO:0007669"/>
    <property type="project" value="InterPro"/>
</dbReference>
<dbReference type="CDD" id="cd16104">
    <property type="entry name" value="Ubl_USP14_like"/>
    <property type="match status" value="1"/>
</dbReference>
<dbReference type="GO" id="GO:0004843">
    <property type="term" value="F:cysteine-type deubiquitinase activity"/>
    <property type="evidence" value="ECO:0007669"/>
    <property type="project" value="UniProtKB-UniRule"/>
</dbReference>
<dbReference type="AlphaFoldDB" id="A0A068SC76"/>
<dbReference type="VEuPathDB" id="FungiDB:LCOR_10347.1"/>
<feature type="domain" description="Ubiquitin-like" evidence="8">
    <location>
        <begin position="57"/>
        <end position="126"/>
    </location>
</feature>
<comment type="caution">
    <text evidence="10">The sequence shown here is derived from an EMBL/GenBank/DDBJ whole genome shotgun (WGS) entry which is preliminary data.</text>
</comment>
<dbReference type="Pfam" id="PF00240">
    <property type="entry name" value="ubiquitin"/>
    <property type="match status" value="1"/>
</dbReference>
<dbReference type="PANTHER" id="PTHR43982:SF1">
    <property type="entry name" value="UBIQUITIN CARBOXYL-TERMINAL HYDROLASE 14"/>
    <property type="match status" value="1"/>
</dbReference>
<dbReference type="PROSITE" id="PS00973">
    <property type="entry name" value="USP_2"/>
    <property type="match status" value="1"/>
</dbReference>
<feature type="region of interest" description="Disordered" evidence="7">
    <location>
        <begin position="411"/>
        <end position="446"/>
    </location>
</feature>
<protein>
    <recommendedName>
        <fullName evidence="6">Ubiquitin carboxyl-terminal hydrolase</fullName>
        <ecNumber evidence="6">3.4.19.12</ecNumber>
    </recommendedName>
</protein>
<dbReference type="EC" id="3.4.19.12" evidence="6"/>
<dbReference type="InterPro" id="IPR001394">
    <property type="entry name" value="Peptidase_C19_UCH"/>
</dbReference>
<keyword evidence="4 6" id="KW-0378">Hydrolase</keyword>
<feature type="compositionally biased region" description="Basic and acidic residues" evidence="7">
    <location>
        <begin position="411"/>
        <end position="431"/>
    </location>
</feature>
<dbReference type="InterPro" id="IPR019954">
    <property type="entry name" value="Ubiquitin_CS"/>
</dbReference>
<evidence type="ECO:0000313" key="10">
    <source>
        <dbReference type="EMBL" id="CDH59535.1"/>
    </source>
</evidence>
<dbReference type="PROSITE" id="PS00972">
    <property type="entry name" value="USP_1"/>
    <property type="match status" value="1"/>
</dbReference>
<evidence type="ECO:0000256" key="4">
    <source>
        <dbReference type="ARBA" id="ARBA00022801"/>
    </source>
</evidence>
<dbReference type="OrthoDB" id="333239at2759"/>
<feature type="domain" description="USP" evidence="9">
    <location>
        <begin position="159"/>
        <end position="537"/>
    </location>
</feature>
<comment type="catalytic activity">
    <reaction evidence="1 6">
        <text>Thiol-dependent hydrolysis of ester, thioester, amide, peptide and isopeptide bonds formed by the C-terminal Gly of ubiquitin (a 76-residue protein attached to proteins as an intracellular targeting signal).</text>
        <dbReference type="EC" id="3.4.19.12"/>
    </reaction>
</comment>
<dbReference type="InterPro" id="IPR000626">
    <property type="entry name" value="Ubiquitin-like_dom"/>
</dbReference>
<dbReference type="EMBL" id="CBTN010000072">
    <property type="protein sequence ID" value="CDH59535.1"/>
    <property type="molecule type" value="Genomic_DNA"/>
</dbReference>
<dbReference type="PROSITE" id="PS50235">
    <property type="entry name" value="USP_3"/>
    <property type="match status" value="1"/>
</dbReference>
<dbReference type="InterPro" id="IPR029071">
    <property type="entry name" value="Ubiquitin-like_domsf"/>
</dbReference>
<evidence type="ECO:0000313" key="11">
    <source>
        <dbReference type="Proteomes" id="UP000027586"/>
    </source>
</evidence>
<dbReference type="InterPro" id="IPR044635">
    <property type="entry name" value="UBP14-like"/>
</dbReference>
<name>A0A068SC76_9FUNG</name>
<evidence type="ECO:0000256" key="5">
    <source>
        <dbReference type="ARBA" id="ARBA00022807"/>
    </source>
</evidence>
<evidence type="ECO:0000256" key="2">
    <source>
        <dbReference type="ARBA" id="ARBA00022670"/>
    </source>
</evidence>
<dbReference type="Gene3D" id="3.90.70.10">
    <property type="entry name" value="Cysteine proteinases"/>
    <property type="match status" value="1"/>
</dbReference>
<evidence type="ECO:0000256" key="3">
    <source>
        <dbReference type="ARBA" id="ARBA00022786"/>
    </source>
</evidence>
<dbReference type="InterPro" id="IPR018200">
    <property type="entry name" value="USP_CS"/>
</dbReference>
<dbReference type="Pfam" id="PF00443">
    <property type="entry name" value="UCH"/>
    <property type="match status" value="1"/>
</dbReference>
<dbReference type="Proteomes" id="UP000027586">
    <property type="component" value="Unassembled WGS sequence"/>
</dbReference>
<evidence type="ECO:0000259" key="9">
    <source>
        <dbReference type="PROSITE" id="PS50235"/>
    </source>
</evidence>
<dbReference type="GO" id="GO:0070628">
    <property type="term" value="F:proteasome binding"/>
    <property type="evidence" value="ECO:0007669"/>
    <property type="project" value="TreeGrafter"/>
</dbReference>
<evidence type="ECO:0000256" key="1">
    <source>
        <dbReference type="ARBA" id="ARBA00000707"/>
    </source>
</evidence>
<reference evidence="10" key="1">
    <citation type="submission" date="2013-08" db="EMBL/GenBank/DDBJ databases">
        <title>Gene expansion shapes genome architecture in the human pathogen Lichtheimia corymbifera: an evolutionary genomics analysis in the ancient terrestrial Mucorales (Mucoromycotina).</title>
        <authorList>
            <person name="Schwartze V.U."/>
            <person name="Winter S."/>
            <person name="Shelest E."/>
            <person name="Marcet-Houben M."/>
            <person name="Horn F."/>
            <person name="Wehner S."/>
            <person name="Hoffmann K."/>
            <person name="Riege K."/>
            <person name="Sammeth M."/>
            <person name="Nowrousian M."/>
            <person name="Valiante V."/>
            <person name="Linde J."/>
            <person name="Jacobsen I.D."/>
            <person name="Marz M."/>
            <person name="Brakhage A.A."/>
            <person name="Gabaldon T."/>
            <person name="Bocker S."/>
            <person name="Voigt K."/>
        </authorList>
    </citation>
    <scope>NUCLEOTIDE SEQUENCE [LARGE SCALE GENOMIC DNA]</scope>
    <source>
        <strain evidence="10">FSU 9682</strain>
    </source>
</reference>
<dbReference type="GO" id="GO:0061136">
    <property type="term" value="P:regulation of proteasomal protein catabolic process"/>
    <property type="evidence" value="ECO:0007669"/>
    <property type="project" value="TreeGrafter"/>
</dbReference>
<dbReference type="InterPro" id="IPR028889">
    <property type="entry name" value="USP"/>
</dbReference>
<dbReference type="STRING" id="1263082.A0A068SC76"/>
<dbReference type="PROSITE" id="PS50053">
    <property type="entry name" value="UBIQUITIN_2"/>
    <property type="match status" value="1"/>
</dbReference>
<dbReference type="SMART" id="SM00213">
    <property type="entry name" value="UBQ"/>
    <property type="match status" value="1"/>
</dbReference>
<keyword evidence="5 6" id="KW-0788">Thiol protease</keyword>
<feature type="compositionally biased region" description="Polar residues" evidence="7">
    <location>
        <begin position="432"/>
        <end position="442"/>
    </location>
</feature>
<dbReference type="SUPFAM" id="SSF54001">
    <property type="entry name" value="Cysteine proteinases"/>
    <property type="match status" value="1"/>
</dbReference>
<sequence>MDGEEENTVHQWIRVRAAASGGILSKMTRQPPPPTPSPLAPFFYLYSNHHQPTMPIVNVNVKWSGKKFENLELDTDESPEVFKTQIYSQTGVPPERQKIMIKGGMLKETTDLNKLGLKDGHTFMMMGTAGELPKPPEKPTQFLEDMTDAQVAEALEIPAGLENLGNTCYMNSTLQCLRAMPELQADLNSYQGSISGVDNRGNLTASLRDLFKELNKAGDGFPPLVFWQMLRQVFPQFSQTGQGGIPMQQDAEECWSEMVSVLKAKLPQDEKTGQNFIEQYMTGQMTSELKCVEAPEEEKVVTSEPFSKLGCHISGTTNYMVNGIKESLTEEIEKNSTTLDRTAKYERVSRVSRLPQYLPVQFIRFFWKPEQRIRAKILRKVKFPLQFDATELCTPELQSKYSKARSKLKDIEDKREAKRREEKRRKIDLETKGTSSSASPSAMDTDEEKVDWSQFIDPELLKDVGGNPTGQYELCAVLTHVGRSADSGHYIAWVKKADNEWHKFDDDKVSVVKDADIERLDGGGDWHTAYIVLYRAKRLE</sequence>
<dbReference type="GO" id="GO:0043161">
    <property type="term" value="P:proteasome-mediated ubiquitin-dependent protein catabolic process"/>
    <property type="evidence" value="ECO:0007669"/>
    <property type="project" value="InterPro"/>
</dbReference>
<accession>A0A068SC76</accession>
<dbReference type="PROSITE" id="PS00299">
    <property type="entry name" value="UBIQUITIN_1"/>
    <property type="match status" value="1"/>
</dbReference>
<proteinExistence type="inferred from homology"/>
<evidence type="ECO:0000259" key="8">
    <source>
        <dbReference type="PROSITE" id="PS50053"/>
    </source>
</evidence>
<organism evidence="10 11">
    <name type="scientific">Lichtheimia corymbifera JMRC:FSU:9682</name>
    <dbReference type="NCBI Taxonomy" id="1263082"/>
    <lineage>
        <taxon>Eukaryota</taxon>
        <taxon>Fungi</taxon>
        <taxon>Fungi incertae sedis</taxon>
        <taxon>Mucoromycota</taxon>
        <taxon>Mucoromycotina</taxon>
        <taxon>Mucoromycetes</taxon>
        <taxon>Mucorales</taxon>
        <taxon>Lichtheimiaceae</taxon>
        <taxon>Lichtheimia</taxon>
    </lineage>
</organism>
<dbReference type="CDD" id="cd02657">
    <property type="entry name" value="Peptidase_C19A"/>
    <property type="match status" value="1"/>
</dbReference>
<keyword evidence="3 6" id="KW-0833">Ubl conjugation pathway</keyword>
<gene>
    <name evidence="10" type="ORF">LCOR_10347.1</name>
</gene>
<evidence type="ECO:0000256" key="7">
    <source>
        <dbReference type="SAM" id="MobiDB-lite"/>
    </source>
</evidence>
<keyword evidence="2 6" id="KW-0645">Protease</keyword>
<dbReference type="SUPFAM" id="SSF54236">
    <property type="entry name" value="Ubiquitin-like"/>
    <property type="match status" value="1"/>
</dbReference>
<dbReference type="InterPro" id="IPR038765">
    <property type="entry name" value="Papain-like_cys_pep_sf"/>
</dbReference>
<dbReference type="PANTHER" id="PTHR43982">
    <property type="entry name" value="UBIQUITIN CARBOXYL-TERMINAL HYDROLASE"/>
    <property type="match status" value="1"/>
</dbReference>
<evidence type="ECO:0000256" key="6">
    <source>
        <dbReference type="RuleBase" id="RU366025"/>
    </source>
</evidence>
<comment type="similarity">
    <text evidence="6">Belongs to the peptidase C19 family.</text>
</comment>
<dbReference type="Gene3D" id="3.10.20.90">
    <property type="entry name" value="Phosphatidylinositol 3-kinase Catalytic Subunit, Chain A, domain 1"/>
    <property type="match status" value="1"/>
</dbReference>